<evidence type="ECO:0000313" key="7">
    <source>
        <dbReference type="Proteomes" id="UP001071230"/>
    </source>
</evidence>
<evidence type="ECO:0000259" key="4">
    <source>
        <dbReference type="PROSITE" id="PS50932"/>
    </source>
</evidence>
<sequence>MTVTIKDIAARTGLSITTVSLVLNNKESRISSKTRQLILDTAEELNYIPNQMAVSLVTKETKTLGLIIMDIANPFFAELSKGISAEASEHGFDIILCDTGDSYEMTMRSLKVLASKNVDGIVITLSDEIREEKMELLADFLQNHTLPVVLIERADRLVMSDCLNVNHEKGSRLAAEHLLRLGHRKVGCITGPAHLEATGRRLKGVMDVFAERGVKFRPELVVEGDYHIESGYAGTEKILAADSSVTAIYAFNDLMAYGIYQCLKDRGIRIPDRMSVVGFDDIFFSKMLYVPLTSVALPIRQMGERAVQLLIERVANRELPRRCDVLEPRLIIRESTVPPCPADPPDRKA</sequence>
<evidence type="ECO:0000256" key="3">
    <source>
        <dbReference type="ARBA" id="ARBA00023163"/>
    </source>
</evidence>
<dbReference type="GO" id="GO:0000976">
    <property type="term" value="F:transcription cis-regulatory region binding"/>
    <property type="evidence" value="ECO:0007669"/>
    <property type="project" value="TreeGrafter"/>
</dbReference>
<dbReference type="PANTHER" id="PTHR30146">
    <property type="entry name" value="LACI-RELATED TRANSCRIPTIONAL REPRESSOR"/>
    <property type="match status" value="1"/>
</dbReference>
<dbReference type="PROSITE" id="PS50932">
    <property type="entry name" value="HTH_LACI_2"/>
    <property type="match status" value="1"/>
</dbReference>
<dbReference type="InterPro" id="IPR000843">
    <property type="entry name" value="HTH_LacI"/>
</dbReference>
<dbReference type="Pfam" id="PF13377">
    <property type="entry name" value="Peripla_BP_3"/>
    <property type="match status" value="1"/>
</dbReference>
<dbReference type="SUPFAM" id="SSF53822">
    <property type="entry name" value="Periplasmic binding protein-like I"/>
    <property type="match status" value="1"/>
</dbReference>
<dbReference type="Gene3D" id="1.10.260.40">
    <property type="entry name" value="lambda repressor-like DNA-binding domains"/>
    <property type="match status" value="1"/>
</dbReference>
<dbReference type="InterPro" id="IPR028082">
    <property type="entry name" value="Peripla_BP_I"/>
</dbReference>
<dbReference type="EMBL" id="LR746496">
    <property type="protein sequence ID" value="CAA7601485.1"/>
    <property type="molecule type" value="Genomic_DNA"/>
</dbReference>
<dbReference type="InterPro" id="IPR046335">
    <property type="entry name" value="LacI/GalR-like_sensor"/>
</dbReference>
<evidence type="ECO:0000256" key="1">
    <source>
        <dbReference type="ARBA" id="ARBA00023015"/>
    </source>
</evidence>
<dbReference type="EMBL" id="CDGJ01000016">
    <property type="protein sequence ID" value="CEJ06140.1"/>
    <property type="molecule type" value="Genomic_DNA"/>
</dbReference>
<protein>
    <submittedName>
        <fullName evidence="6">HTH-type transcriptional repressor PurR</fullName>
    </submittedName>
    <submittedName>
        <fullName evidence="5">LacI-type HTH domain protein</fullName>
    </submittedName>
</protein>
<dbReference type="InterPro" id="IPR010982">
    <property type="entry name" value="Lambda_DNA-bd_dom_sf"/>
</dbReference>
<reference evidence="5" key="2">
    <citation type="submission" date="2020-01" db="EMBL/GenBank/DDBJ databases">
        <authorList>
            <person name="Hornung B."/>
        </authorList>
    </citation>
    <scope>NUCLEOTIDE SEQUENCE</scope>
    <source>
        <strain evidence="5">PacBioINE</strain>
    </source>
</reference>
<dbReference type="Proteomes" id="UP001071230">
    <property type="component" value="Unassembled WGS sequence"/>
</dbReference>
<evidence type="ECO:0000313" key="5">
    <source>
        <dbReference type="EMBL" id="CAA7601485.1"/>
    </source>
</evidence>
<keyword evidence="3" id="KW-0804">Transcription</keyword>
<feature type="domain" description="HTH lacI-type" evidence="4">
    <location>
        <begin position="3"/>
        <end position="58"/>
    </location>
</feature>
<dbReference type="CDD" id="cd06267">
    <property type="entry name" value="PBP1_LacI_sugar_binding-like"/>
    <property type="match status" value="1"/>
</dbReference>
<dbReference type="RefSeq" id="WP_240985009.1">
    <property type="nucleotide sequence ID" value="NZ_CDGJ01000016.1"/>
</dbReference>
<dbReference type="CDD" id="cd01392">
    <property type="entry name" value="HTH_LacI"/>
    <property type="match status" value="1"/>
</dbReference>
<dbReference type="Proteomes" id="UP000836597">
    <property type="component" value="Chromosome"/>
</dbReference>
<gene>
    <name evidence="6" type="ORF">DEACI_0586</name>
    <name evidence="5" type="ORF">DEACI_2152</name>
</gene>
<dbReference type="Pfam" id="PF00356">
    <property type="entry name" value="LacI"/>
    <property type="match status" value="1"/>
</dbReference>
<accession>A0A8S0Y318</accession>
<dbReference type="SUPFAM" id="SSF47413">
    <property type="entry name" value="lambda repressor-like DNA-binding domains"/>
    <property type="match status" value="1"/>
</dbReference>
<keyword evidence="2" id="KW-0238">DNA-binding</keyword>
<dbReference type="SMART" id="SM00354">
    <property type="entry name" value="HTH_LACI"/>
    <property type="match status" value="1"/>
</dbReference>
<dbReference type="GO" id="GO:0003700">
    <property type="term" value="F:DNA-binding transcription factor activity"/>
    <property type="evidence" value="ECO:0007669"/>
    <property type="project" value="TreeGrafter"/>
</dbReference>
<dbReference type="AlphaFoldDB" id="A0A8S0Y318"/>
<organism evidence="5">
    <name type="scientific">Acididesulfobacillus acetoxydans</name>
    <dbReference type="NCBI Taxonomy" id="1561005"/>
    <lineage>
        <taxon>Bacteria</taxon>
        <taxon>Bacillati</taxon>
        <taxon>Bacillota</taxon>
        <taxon>Clostridia</taxon>
        <taxon>Eubacteriales</taxon>
        <taxon>Peptococcaceae</taxon>
        <taxon>Acididesulfobacillus</taxon>
    </lineage>
</organism>
<reference evidence="6" key="1">
    <citation type="submission" date="2014-11" db="EMBL/GenBank/DDBJ databases">
        <authorList>
            <person name="Hornung B.V."/>
        </authorList>
    </citation>
    <scope>NUCLEOTIDE SEQUENCE</scope>
    <source>
        <strain evidence="6">INE</strain>
    </source>
</reference>
<evidence type="ECO:0000256" key="2">
    <source>
        <dbReference type="ARBA" id="ARBA00023125"/>
    </source>
</evidence>
<keyword evidence="7" id="KW-1185">Reference proteome</keyword>
<dbReference type="PANTHER" id="PTHR30146:SF109">
    <property type="entry name" value="HTH-TYPE TRANSCRIPTIONAL REGULATOR GALS"/>
    <property type="match status" value="1"/>
</dbReference>
<dbReference type="KEGG" id="aacx:DEACI_2152"/>
<keyword evidence="1" id="KW-0805">Transcription regulation</keyword>
<dbReference type="Gene3D" id="3.40.50.2300">
    <property type="match status" value="2"/>
</dbReference>
<evidence type="ECO:0000313" key="6">
    <source>
        <dbReference type="EMBL" id="CEJ06140.1"/>
    </source>
</evidence>
<name>A0A8S0Y318_9FIRM</name>
<proteinExistence type="predicted"/>